<organism evidence="1 2">
    <name type="scientific">Kiloniella litopenaei</name>
    <dbReference type="NCBI Taxonomy" id="1549748"/>
    <lineage>
        <taxon>Bacteria</taxon>
        <taxon>Pseudomonadati</taxon>
        <taxon>Pseudomonadota</taxon>
        <taxon>Alphaproteobacteria</taxon>
        <taxon>Rhodospirillales</taxon>
        <taxon>Kiloniellaceae</taxon>
        <taxon>Kiloniella</taxon>
    </lineage>
</organism>
<sequence length="167" mass="18968">MSKTDLPILEQRRIEANIIKPIYDEMVAEVGVERAKAILKNAIVKNAISHGKAYAEAQENATTQTTSLLSFHALLPQWMANGALEIDILQENEKHVDYNVTRCRFAEMYREMGLGEIGHILSCSRDGTFCTGYDPKIKLARTQTIMEGASHCDFRYRYCPDHEKDND</sequence>
<dbReference type="EMBL" id="LANI01000002">
    <property type="protein sequence ID" value="KKJ78237.1"/>
    <property type="molecule type" value="Genomic_DNA"/>
</dbReference>
<evidence type="ECO:0000313" key="1">
    <source>
        <dbReference type="EMBL" id="KKJ78237.1"/>
    </source>
</evidence>
<proteinExistence type="predicted"/>
<reference evidence="1 2" key="1">
    <citation type="submission" date="2015-03" db="EMBL/GenBank/DDBJ databases">
        <title>Genome sequence of Kiloniella sp. P1-1, isolated from the gut microflora of Pacific white shrimp, Penaeus vannamei.</title>
        <authorList>
            <person name="Shao Z."/>
            <person name="Wang L."/>
            <person name="Li X."/>
        </authorList>
    </citation>
    <scope>NUCLEOTIDE SEQUENCE [LARGE SCALE GENOMIC DNA]</scope>
    <source>
        <strain evidence="1 2">P1-1</strain>
    </source>
</reference>
<dbReference type="STRING" id="1549748.WH95_02620"/>
<dbReference type="PATRIC" id="fig|1549748.8.peg.1113"/>
<name>A0A0M2R8N3_9PROT</name>
<dbReference type="AlphaFoldDB" id="A0A0M2R8N3"/>
<dbReference type="InterPro" id="IPR026002">
    <property type="entry name" value="ATC_hydrolase-like"/>
</dbReference>
<protein>
    <submittedName>
        <fullName evidence="1">2-amino-thiazoline-4-carboxylic acid hydrolase</fullName>
    </submittedName>
</protein>
<gene>
    <name evidence="1" type="ORF">WH95_02620</name>
</gene>
<dbReference type="GO" id="GO:0016787">
    <property type="term" value="F:hydrolase activity"/>
    <property type="evidence" value="ECO:0007669"/>
    <property type="project" value="UniProtKB-KW"/>
</dbReference>
<accession>A0A0M2R8N3</accession>
<dbReference type="Pfam" id="PF14196">
    <property type="entry name" value="ATC_hydrolase"/>
    <property type="match status" value="1"/>
</dbReference>
<dbReference type="Proteomes" id="UP000034491">
    <property type="component" value="Unassembled WGS sequence"/>
</dbReference>
<keyword evidence="2" id="KW-1185">Reference proteome</keyword>
<dbReference type="OrthoDB" id="9805176at2"/>
<keyword evidence="1" id="KW-0378">Hydrolase</keyword>
<comment type="caution">
    <text evidence="1">The sequence shown here is derived from an EMBL/GenBank/DDBJ whole genome shotgun (WGS) entry which is preliminary data.</text>
</comment>
<evidence type="ECO:0000313" key="2">
    <source>
        <dbReference type="Proteomes" id="UP000034491"/>
    </source>
</evidence>
<dbReference type="RefSeq" id="WP_046502591.1">
    <property type="nucleotide sequence ID" value="NZ_LANI01000002.1"/>
</dbReference>